<name>A0A6B9XX91_PICSI</name>
<accession>A0A6B9XX91</accession>
<gene>
    <name evidence="1" type="primary">orf05824</name>
    <name evidence="1" type="ORF">Q903MT_gene5792</name>
</gene>
<protein>
    <submittedName>
        <fullName evidence="1">Uncharacterized protein</fullName>
    </submittedName>
</protein>
<dbReference type="EMBL" id="MK697702">
    <property type="protein sequence ID" value="QHR91756.1"/>
    <property type="molecule type" value="Genomic_DNA"/>
</dbReference>
<reference evidence="1" key="1">
    <citation type="submission" date="2019-03" db="EMBL/GenBank/DDBJ databases">
        <title>Largest Complete Mitochondrial Genome of a Gymnosperm, Sitka Spruce (Picea sitchensis), Indicates Complex Physical Structure.</title>
        <authorList>
            <person name="Jackman S.D."/>
            <person name="Coombe L."/>
            <person name="Warren R."/>
            <person name="Kirk H."/>
            <person name="Trinh E."/>
            <person name="McLeod T."/>
            <person name="Pleasance S."/>
            <person name="Pandoh P."/>
            <person name="Zhao Y."/>
            <person name="Coope R."/>
            <person name="Bousquet J."/>
            <person name="Bohlmann J.C."/>
            <person name="Jones S.J.M."/>
            <person name="Birol I."/>
        </authorList>
    </citation>
    <scope>NUCLEOTIDE SEQUENCE</scope>
    <source>
        <strain evidence="1">Q903</strain>
    </source>
</reference>
<sequence>MDLLPYLAFYQSVTFRLIALGLTSPTDSGTRVSHTVDLRRFHFHTYLLYLWPIHFLVGKRKNVRRWLAMRCAEMRGKVVLPPDSLHGKCVWEGKKSRSDSIPFNRVPVISSPCR</sequence>
<proteinExistence type="predicted"/>
<dbReference type="AlphaFoldDB" id="A0A6B9XX91"/>
<evidence type="ECO:0000313" key="1">
    <source>
        <dbReference type="EMBL" id="QHR91756.1"/>
    </source>
</evidence>
<keyword evidence="1" id="KW-0496">Mitochondrion</keyword>
<geneLocation type="mitochondrion" evidence="1"/>
<organism evidence="1">
    <name type="scientific">Picea sitchensis</name>
    <name type="common">Sitka spruce</name>
    <name type="synonym">Pinus sitchensis</name>
    <dbReference type="NCBI Taxonomy" id="3332"/>
    <lineage>
        <taxon>Eukaryota</taxon>
        <taxon>Viridiplantae</taxon>
        <taxon>Streptophyta</taxon>
        <taxon>Embryophyta</taxon>
        <taxon>Tracheophyta</taxon>
        <taxon>Spermatophyta</taxon>
        <taxon>Pinopsida</taxon>
        <taxon>Pinidae</taxon>
        <taxon>Conifers I</taxon>
        <taxon>Pinales</taxon>
        <taxon>Pinaceae</taxon>
        <taxon>Picea</taxon>
    </lineage>
</organism>